<dbReference type="Proteomes" id="UP000074310">
    <property type="component" value="Unassembled WGS sequence"/>
</dbReference>
<name>A0A147I197_9SPHN</name>
<proteinExistence type="predicted"/>
<protein>
    <submittedName>
        <fullName evidence="1">Transcriptional regulator</fullName>
    </submittedName>
</protein>
<evidence type="ECO:0000313" key="1">
    <source>
        <dbReference type="EMBL" id="KTT71338.1"/>
    </source>
</evidence>
<dbReference type="Gene3D" id="1.10.10.10">
    <property type="entry name" value="Winged helix-like DNA-binding domain superfamily/Winged helix DNA-binding domain"/>
    <property type="match status" value="1"/>
</dbReference>
<dbReference type="EMBL" id="LDTB01000041">
    <property type="protein sequence ID" value="KTT71338.1"/>
    <property type="molecule type" value="Genomic_DNA"/>
</dbReference>
<gene>
    <name evidence="1" type="ORF">NS334_10660</name>
</gene>
<dbReference type="OrthoDB" id="8449527at2"/>
<evidence type="ECO:0000313" key="2">
    <source>
        <dbReference type="Proteomes" id="UP000074310"/>
    </source>
</evidence>
<dbReference type="Pfam" id="PF25212">
    <property type="entry name" value="HVO_A0114"/>
    <property type="match status" value="1"/>
</dbReference>
<dbReference type="RefSeq" id="WP_058755947.1">
    <property type="nucleotide sequence ID" value="NZ_LDTB01000041.1"/>
</dbReference>
<reference evidence="1 2" key="1">
    <citation type="journal article" date="2016" name="Front. Microbiol.">
        <title>Genomic Resource of Rice Seed Associated Bacteria.</title>
        <authorList>
            <person name="Midha S."/>
            <person name="Bansal K."/>
            <person name="Sharma S."/>
            <person name="Kumar N."/>
            <person name="Patil P.P."/>
            <person name="Chaudhry V."/>
            <person name="Patil P.B."/>
        </authorList>
    </citation>
    <scope>NUCLEOTIDE SEQUENCE [LARGE SCALE GENOMIC DNA]</scope>
    <source>
        <strain evidence="1 2">NS334</strain>
    </source>
</reference>
<keyword evidence="2" id="KW-1185">Reference proteome</keyword>
<dbReference type="InterPro" id="IPR036388">
    <property type="entry name" value="WH-like_DNA-bd_sf"/>
</dbReference>
<organism evidence="1 2">
    <name type="scientific">Sphingomonas endophytica</name>
    <dbReference type="NCBI Taxonomy" id="869719"/>
    <lineage>
        <taxon>Bacteria</taxon>
        <taxon>Pseudomonadati</taxon>
        <taxon>Pseudomonadota</taxon>
        <taxon>Alphaproteobacteria</taxon>
        <taxon>Sphingomonadales</taxon>
        <taxon>Sphingomonadaceae</taxon>
        <taxon>Sphingomonas</taxon>
    </lineage>
</organism>
<sequence length="132" mass="14344">MTTLKVGIADYEEMKARTMRIAKGEEKPAPDDPKVWFTSTESFAKVLSAGNRELLRVIHDQAPASLEELSQITGRAKSNLSRTLKTMAGYGLVHMEKGQGLKLVPKVAHDRVELVLPLTAFSAPRKAAGGNA</sequence>
<comment type="caution">
    <text evidence="1">The sequence shown here is derived from an EMBL/GenBank/DDBJ whole genome shotgun (WGS) entry which is preliminary data.</text>
</comment>
<dbReference type="InterPro" id="IPR036390">
    <property type="entry name" value="WH_DNA-bd_sf"/>
</dbReference>
<dbReference type="SUPFAM" id="SSF46785">
    <property type="entry name" value="Winged helix' DNA-binding domain"/>
    <property type="match status" value="1"/>
</dbReference>
<dbReference type="PATRIC" id="fig|869719.3.peg.2080"/>
<dbReference type="AlphaFoldDB" id="A0A147I197"/>
<accession>A0A147I197</accession>